<dbReference type="CDD" id="cd00590">
    <property type="entry name" value="RRM_SF"/>
    <property type="match status" value="3"/>
</dbReference>
<accession>R4V4B0</accession>
<dbReference type="EMBL" id="KC740864">
    <property type="protein sequence ID" value="AGM32688.1"/>
    <property type="molecule type" value="mRNA"/>
</dbReference>
<feature type="domain" description="RRM" evidence="4">
    <location>
        <begin position="96"/>
        <end position="172"/>
    </location>
</feature>
<dbReference type="InterPro" id="IPR012677">
    <property type="entry name" value="Nucleotide-bd_a/b_plait_sf"/>
</dbReference>
<dbReference type="GO" id="GO:0003723">
    <property type="term" value="F:RNA binding"/>
    <property type="evidence" value="ECO:0007669"/>
    <property type="project" value="UniProtKB-UniRule"/>
</dbReference>
<feature type="domain" description="RRM" evidence="4">
    <location>
        <begin position="181"/>
        <end position="257"/>
    </location>
</feature>
<organism evidence="5">
    <name type="scientific">Coptotermes formosanus</name>
    <name type="common">Formosan subterranean termite</name>
    <dbReference type="NCBI Taxonomy" id="36987"/>
    <lineage>
        <taxon>Eukaryota</taxon>
        <taxon>Metazoa</taxon>
        <taxon>Ecdysozoa</taxon>
        <taxon>Arthropoda</taxon>
        <taxon>Hexapoda</taxon>
        <taxon>Insecta</taxon>
        <taxon>Pterygota</taxon>
        <taxon>Neoptera</taxon>
        <taxon>Polyneoptera</taxon>
        <taxon>Dictyoptera</taxon>
        <taxon>Blattodea</taxon>
        <taxon>Blattoidea</taxon>
        <taxon>Termitoidae</taxon>
        <taxon>Rhinotermitidae</taxon>
        <taxon>Coptotermes</taxon>
    </lineage>
</organism>
<evidence type="ECO:0000259" key="4">
    <source>
        <dbReference type="PROSITE" id="PS50102"/>
    </source>
</evidence>
<dbReference type="PANTHER" id="PTHR24012">
    <property type="entry name" value="RNA BINDING PROTEIN"/>
    <property type="match status" value="1"/>
</dbReference>
<dbReference type="SUPFAM" id="SSF54928">
    <property type="entry name" value="RNA-binding domain, RBD"/>
    <property type="match status" value="3"/>
</dbReference>
<dbReference type="AlphaFoldDB" id="R4V4B0"/>
<evidence type="ECO:0000256" key="2">
    <source>
        <dbReference type="ARBA" id="ARBA00022884"/>
    </source>
</evidence>
<proteinExistence type="evidence at transcript level"/>
<evidence type="ECO:0000256" key="1">
    <source>
        <dbReference type="ARBA" id="ARBA00022737"/>
    </source>
</evidence>
<keyword evidence="1" id="KW-0677">Repeat</keyword>
<feature type="non-terminal residue" evidence="5">
    <location>
        <position position="298"/>
    </location>
</feature>
<reference evidence="5" key="1">
    <citation type="submission" date="2013-03" db="EMBL/GenBank/DDBJ databases">
        <title>Immune-Related transcriptome of Coptotermes formosanus Shiraki workers: the defense mechanism.</title>
        <authorList>
            <person name="Hussain A."/>
            <person name="Li Y.F."/>
            <person name="Wen S.Y."/>
        </authorList>
    </citation>
    <scope>NUCLEOTIDE SEQUENCE</scope>
</reference>
<protein>
    <submittedName>
        <fullName evidence="5">RNA binding domain containing protein</fullName>
    </submittedName>
</protein>
<keyword evidence="2 3" id="KW-0694">RNA-binding</keyword>
<sequence>MATTSISEHWTLFVGDIPSTVTESFIKGFISEVVEPLSVTLEKKVDQTQYAFVSFQSKNDAQKVMDELNFVKLDGMPIRICHGDKETQEIIYKNENTLVVKKLTPEIEVAQLHDAFSQYGEIVSCKVPQKDGKSFGYGYVTFREAQSCQAALNSLFDAKFNGTKVQIEKFKTHETPQNSFTNVFVNKIPSSIQDENQFRELFEPFGQIEHVLLTKSQRGIRIGYCNFSQHSDAVKAIETLNGSMIMGEPLIVERTISKHERRPLRDPKKKQLKYFECKHRNLYVKGIGSDLTDEEFQE</sequence>
<dbReference type="Gene3D" id="3.30.70.330">
    <property type="match status" value="3"/>
</dbReference>
<evidence type="ECO:0000313" key="5">
    <source>
        <dbReference type="EMBL" id="AGM32688.1"/>
    </source>
</evidence>
<name>R4V4B0_COPFO</name>
<evidence type="ECO:0000256" key="3">
    <source>
        <dbReference type="PROSITE-ProRule" id="PRU00176"/>
    </source>
</evidence>
<dbReference type="Pfam" id="PF00076">
    <property type="entry name" value="RRM_1"/>
    <property type="match status" value="3"/>
</dbReference>
<dbReference type="InterPro" id="IPR000504">
    <property type="entry name" value="RRM_dom"/>
</dbReference>
<dbReference type="SMART" id="SM00360">
    <property type="entry name" value="RRM"/>
    <property type="match status" value="3"/>
</dbReference>
<feature type="domain" description="RRM" evidence="4">
    <location>
        <begin position="10"/>
        <end position="85"/>
    </location>
</feature>
<dbReference type="PROSITE" id="PS50102">
    <property type="entry name" value="RRM"/>
    <property type="match status" value="3"/>
</dbReference>
<dbReference type="InterPro" id="IPR035979">
    <property type="entry name" value="RBD_domain_sf"/>
</dbReference>